<name>G9YIT9_9FIRM</name>
<gene>
    <name evidence="1" type="ORF">HMPREF0080_01584</name>
</gene>
<dbReference type="EMBL" id="AGCJ01000071">
    <property type="protein sequence ID" value="EHM39233.1"/>
    <property type="molecule type" value="Genomic_DNA"/>
</dbReference>
<comment type="caution">
    <text evidence="1">The sequence shown here is derived from an EMBL/GenBank/DDBJ whole genome shotgun (WGS) entry which is preliminary data.</text>
</comment>
<dbReference type="AlphaFoldDB" id="G9YIT9"/>
<protein>
    <submittedName>
        <fullName evidence="1">Uncharacterized protein</fullName>
    </submittedName>
</protein>
<dbReference type="HOGENOM" id="CLU_3228824_0_0_9"/>
<proteinExistence type="predicted"/>
<evidence type="ECO:0000313" key="1">
    <source>
        <dbReference type="EMBL" id="EHM39233.1"/>
    </source>
</evidence>
<sequence length="43" mass="4700">MKKIQGSTHIAVTDCRYLFVIRPRIAISSFKDIISSSSGTGSK</sequence>
<dbReference type="Proteomes" id="UP000005481">
    <property type="component" value="Unassembled WGS sequence"/>
</dbReference>
<accession>G9YIT9</accession>
<reference evidence="1 2" key="1">
    <citation type="submission" date="2011-08" db="EMBL/GenBank/DDBJ databases">
        <authorList>
            <person name="Weinstock G."/>
            <person name="Sodergren E."/>
            <person name="Clifton S."/>
            <person name="Fulton L."/>
            <person name="Fulton B."/>
            <person name="Courtney L."/>
            <person name="Fronick C."/>
            <person name="Harrison M."/>
            <person name="Strong C."/>
            <person name="Farmer C."/>
            <person name="Delahaunty K."/>
            <person name="Markovic C."/>
            <person name="Hall O."/>
            <person name="Minx P."/>
            <person name="Tomlinson C."/>
            <person name="Mitreva M."/>
            <person name="Hou S."/>
            <person name="Chen J."/>
            <person name="Wollam A."/>
            <person name="Pepin K.H."/>
            <person name="Johnson M."/>
            <person name="Bhonagiri V."/>
            <person name="Zhang X."/>
            <person name="Suruliraj S."/>
            <person name="Warren W."/>
            <person name="Chinwalla A."/>
            <person name="Mardis E.R."/>
            <person name="Wilson R.K."/>
        </authorList>
    </citation>
    <scope>NUCLEOTIDE SEQUENCE [LARGE SCALE GENOMIC DNA]</scope>
    <source>
        <strain evidence="1 2">F0357</strain>
    </source>
</reference>
<evidence type="ECO:0000313" key="2">
    <source>
        <dbReference type="Proteomes" id="UP000005481"/>
    </source>
</evidence>
<keyword evidence="2" id="KW-1185">Reference proteome</keyword>
<organism evidence="1 2">
    <name type="scientific">Anaeroglobus geminatus F0357</name>
    <dbReference type="NCBI Taxonomy" id="861450"/>
    <lineage>
        <taxon>Bacteria</taxon>
        <taxon>Bacillati</taxon>
        <taxon>Bacillota</taxon>
        <taxon>Negativicutes</taxon>
        <taxon>Veillonellales</taxon>
        <taxon>Veillonellaceae</taxon>
        <taxon>Anaeroglobus</taxon>
    </lineage>
</organism>